<keyword evidence="3" id="KW-1185">Reference proteome</keyword>
<keyword evidence="1" id="KW-0732">Signal</keyword>
<evidence type="ECO:0008006" key="4">
    <source>
        <dbReference type="Google" id="ProtNLM"/>
    </source>
</evidence>
<feature type="signal peptide" evidence="1">
    <location>
        <begin position="1"/>
        <end position="23"/>
    </location>
</feature>
<dbReference type="RefSeq" id="WP_338605042.1">
    <property type="nucleotide sequence ID" value="NZ_AP028679.1"/>
</dbReference>
<protein>
    <recommendedName>
        <fullName evidence="4">Lipoprotein</fullName>
    </recommendedName>
</protein>
<gene>
    <name evidence="2" type="ORF">FAK_04550</name>
</gene>
<organism evidence="2 3">
    <name type="scientific">Desulfoferula mesophila</name>
    <dbReference type="NCBI Taxonomy" id="3058419"/>
    <lineage>
        <taxon>Bacteria</taxon>
        <taxon>Pseudomonadati</taxon>
        <taxon>Thermodesulfobacteriota</taxon>
        <taxon>Desulfarculia</taxon>
        <taxon>Desulfarculales</taxon>
        <taxon>Desulfarculaceae</taxon>
        <taxon>Desulfoferula</taxon>
    </lineage>
</organism>
<evidence type="ECO:0000313" key="2">
    <source>
        <dbReference type="EMBL" id="BEQ13389.1"/>
    </source>
</evidence>
<proteinExistence type="predicted"/>
<dbReference type="KEGG" id="dmp:FAK_04550"/>
<dbReference type="EMBL" id="AP028679">
    <property type="protein sequence ID" value="BEQ13389.1"/>
    <property type="molecule type" value="Genomic_DNA"/>
</dbReference>
<sequence>MLKHASVFGLLMVLMLAALPAWAGDSVTGYWDGSWTCTSGTCDKAHGGFMSASLQQDDNHNVTGDFAMHDTVKGILRCKVKKAVVASDYEFAGTIMCGSYSVGLAGKFNGDHFEGQYDGGSLGMGTFVMNR</sequence>
<name>A0AAU9EJE4_9BACT</name>
<dbReference type="Proteomes" id="UP001366166">
    <property type="component" value="Chromosome"/>
</dbReference>
<dbReference type="AlphaFoldDB" id="A0AAU9EJE4"/>
<feature type="chain" id="PRO_5043414920" description="Lipoprotein" evidence="1">
    <location>
        <begin position="24"/>
        <end position="131"/>
    </location>
</feature>
<reference evidence="3" key="1">
    <citation type="journal article" date="2023" name="Arch. Microbiol.">
        <title>Desulfoferula mesophilus gen. nov. sp. nov., a mesophilic sulfate-reducing bacterium isolated from a brackish lake sediment.</title>
        <authorList>
            <person name="Watanabe T."/>
            <person name="Yabe T."/>
            <person name="Tsuji J.M."/>
            <person name="Fukui M."/>
        </authorList>
    </citation>
    <scope>NUCLEOTIDE SEQUENCE [LARGE SCALE GENOMIC DNA]</scope>
    <source>
        <strain evidence="3">12FAK</strain>
    </source>
</reference>
<evidence type="ECO:0000313" key="3">
    <source>
        <dbReference type="Proteomes" id="UP001366166"/>
    </source>
</evidence>
<accession>A0AAU9EJE4</accession>
<evidence type="ECO:0000256" key="1">
    <source>
        <dbReference type="SAM" id="SignalP"/>
    </source>
</evidence>